<dbReference type="InterPro" id="IPR012940">
    <property type="entry name" value="NABP"/>
</dbReference>
<dbReference type="Pfam" id="PF07990">
    <property type="entry name" value="NABP"/>
    <property type="match status" value="2"/>
</dbReference>
<evidence type="ECO:0000313" key="3">
    <source>
        <dbReference type="EMBL" id="RRT62725.1"/>
    </source>
</evidence>
<feature type="domain" description="Nucleic acid binding NABP" evidence="2">
    <location>
        <begin position="215"/>
        <end position="392"/>
    </location>
</feature>
<evidence type="ECO:0000259" key="2">
    <source>
        <dbReference type="Pfam" id="PF07990"/>
    </source>
</evidence>
<feature type="domain" description="Nucleic acid binding NABP" evidence="2">
    <location>
        <begin position="62"/>
        <end position="199"/>
    </location>
</feature>
<comment type="caution">
    <text evidence="3">The sequence shown here is derived from an EMBL/GenBank/DDBJ whole genome shotgun (WGS) entry which is preliminary data.</text>
</comment>
<dbReference type="AlphaFoldDB" id="A0A426ZFH1"/>
<organism evidence="3 4">
    <name type="scientific">Ensete ventricosum</name>
    <name type="common">Abyssinian banana</name>
    <name type="synonym">Musa ensete</name>
    <dbReference type="NCBI Taxonomy" id="4639"/>
    <lineage>
        <taxon>Eukaryota</taxon>
        <taxon>Viridiplantae</taxon>
        <taxon>Streptophyta</taxon>
        <taxon>Embryophyta</taxon>
        <taxon>Tracheophyta</taxon>
        <taxon>Spermatophyta</taxon>
        <taxon>Magnoliopsida</taxon>
        <taxon>Liliopsida</taxon>
        <taxon>Zingiberales</taxon>
        <taxon>Musaceae</taxon>
        <taxon>Ensete</taxon>
    </lineage>
</organism>
<gene>
    <name evidence="3" type="ORF">B296_00018335</name>
</gene>
<feature type="region of interest" description="Disordered" evidence="1">
    <location>
        <begin position="44"/>
        <end position="67"/>
    </location>
</feature>
<reference evidence="3 4" key="1">
    <citation type="journal article" date="2014" name="Agronomy (Basel)">
        <title>A Draft Genome Sequence for Ensete ventricosum, the Drought-Tolerant Tree Against Hunger.</title>
        <authorList>
            <person name="Harrison J."/>
            <person name="Moore K.A."/>
            <person name="Paszkiewicz K."/>
            <person name="Jones T."/>
            <person name="Grant M."/>
            <person name="Ambacheew D."/>
            <person name="Muzemil S."/>
            <person name="Studholme D.J."/>
        </authorList>
    </citation>
    <scope>NUCLEOTIDE SEQUENCE [LARGE SCALE GENOMIC DNA]</scope>
</reference>
<accession>A0A426ZFH1</accession>
<evidence type="ECO:0000313" key="4">
    <source>
        <dbReference type="Proteomes" id="UP000287651"/>
    </source>
</evidence>
<proteinExistence type="predicted"/>
<feature type="compositionally biased region" description="Polar residues" evidence="1">
    <location>
        <begin position="44"/>
        <end position="56"/>
    </location>
</feature>
<dbReference type="EMBL" id="AMZH03006878">
    <property type="protein sequence ID" value="RRT62725.1"/>
    <property type="molecule type" value="Genomic_DNA"/>
</dbReference>
<protein>
    <recommendedName>
        <fullName evidence="2">Nucleic acid binding NABP domain-containing protein</fullName>
    </recommendedName>
</protein>
<dbReference type="Proteomes" id="UP000287651">
    <property type="component" value="Unassembled WGS sequence"/>
</dbReference>
<evidence type="ECO:0000256" key="1">
    <source>
        <dbReference type="SAM" id="MobiDB-lite"/>
    </source>
</evidence>
<name>A0A426ZFH1_ENSVE</name>
<sequence length="408" mass="43957">MDSPLIQLHDGSEALVGMQSGTTSSSLTRVQSLGSSISHSFASAPASSLSRSTTPDPQLIRRSPSPCLLPVGVRNSDTYRPNGLGGVSSHMADCGDVVAALSDLDLSRRITLDGEGHVLGQLNEEFPSQSGLLYDIPGDNRQFLQQKVIDKSKSLMLKNPNNVIGYSDLSKKTGSSTDFGLPELSKQPSYNKVYKKVTSVGTTISRNLHPNADVPRQYLNTTGNQVASGFQGQIMDSLYSQHLQSASESLVHAAGSLNSYSRTNFLGVPQMDLPEYQNAYLGSLLAQQKLQYGMPFLSKSGDSDHGFYSSHFYGVGMPYPGSHLSSAIHTPTLGSGSPVRQGERLRISSNIRTAAGGSIGSWTTENGAMKEGYMSSLLEEFKNNKTRSFELSDIVGHVVEFRYSLVNS</sequence>